<dbReference type="Gene3D" id="3.30.300.10">
    <property type="match status" value="1"/>
</dbReference>
<evidence type="ECO:0000259" key="1">
    <source>
        <dbReference type="Pfam" id="PF00958"/>
    </source>
</evidence>
<dbReference type="SUPFAM" id="SSF54810">
    <property type="entry name" value="GMP synthetase C-terminal dimerisation domain"/>
    <property type="match status" value="1"/>
</dbReference>
<protein>
    <recommendedName>
        <fullName evidence="1">GMP synthase C-terminal domain-containing protein</fullName>
    </recommendedName>
</protein>
<feature type="domain" description="GMP synthase C-terminal" evidence="1">
    <location>
        <begin position="3"/>
        <end position="74"/>
    </location>
</feature>
<dbReference type="Pfam" id="PF00958">
    <property type="entry name" value="GMP_synt_C"/>
    <property type="match status" value="1"/>
</dbReference>
<gene>
    <name evidence="2" type="ORF">DL762_010485</name>
</gene>
<sequence>MLLEAGIYIDIWPFYARLHSSSSVAAMGDKRDYGKHPHSPSGQVTTEVYKFYWMLMKKTASSTVNEAQGVSEVV</sequence>
<reference evidence="2 3" key="1">
    <citation type="submission" date="2018-06" db="EMBL/GenBank/DDBJ databases">
        <title>Complete Genomes of Monosporascus.</title>
        <authorList>
            <person name="Robinson A.J."/>
            <person name="Natvig D.O."/>
        </authorList>
    </citation>
    <scope>NUCLEOTIDE SEQUENCE [LARGE SCALE GENOMIC DNA]</scope>
    <source>
        <strain evidence="2 3">CBS 609.92</strain>
    </source>
</reference>
<evidence type="ECO:0000313" key="3">
    <source>
        <dbReference type="Proteomes" id="UP000294003"/>
    </source>
</evidence>
<dbReference type="InterPro" id="IPR001674">
    <property type="entry name" value="GMP_synth_C"/>
</dbReference>
<organism evidence="2 3">
    <name type="scientific">Monosporascus cannonballus</name>
    <dbReference type="NCBI Taxonomy" id="155416"/>
    <lineage>
        <taxon>Eukaryota</taxon>
        <taxon>Fungi</taxon>
        <taxon>Dikarya</taxon>
        <taxon>Ascomycota</taxon>
        <taxon>Pezizomycotina</taxon>
        <taxon>Sordariomycetes</taxon>
        <taxon>Xylariomycetidae</taxon>
        <taxon>Xylariales</taxon>
        <taxon>Xylariales incertae sedis</taxon>
        <taxon>Monosporascus</taxon>
    </lineage>
</organism>
<dbReference type="Proteomes" id="UP000294003">
    <property type="component" value="Unassembled WGS sequence"/>
</dbReference>
<keyword evidence="3" id="KW-1185">Reference proteome</keyword>
<name>A0ABY0GRC4_9PEZI</name>
<accession>A0ABY0GRC4</accession>
<comment type="caution">
    <text evidence="2">The sequence shown here is derived from an EMBL/GenBank/DDBJ whole genome shotgun (WGS) entry which is preliminary data.</text>
</comment>
<proteinExistence type="predicted"/>
<evidence type="ECO:0000313" key="2">
    <source>
        <dbReference type="EMBL" id="RYO74301.1"/>
    </source>
</evidence>
<dbReference type="EMBL" id="QJNS01000729">
    <property type="protein sequence ID" value="RYO74301.1"/>
    <property type="molecule type" value="Genomic_DNA"/>
</dbReference>